<evidence type="ECO:0000313" key="2">
    <source>
        <dbReference type="EMBL" id="NLV05658.1"/>
    </source>
</evidence>
<dbReference type="InterPro" id="IPR007362">
    <property type="entry name" value="DUF429"/>
</dbReference>
<dbReference type="Pfam" id="PF04250">
    <property type="entry name" value="DUF429"/>
    <property type="match status" value="1"/>
</dbReference>
<dbReference type="Proteomes" id="UP000037729">
    <property type="component" value="Unassembled WGS sequence"/>
</dbReference>
<comment type="caution">
    <text evidence="1">The sequence shown here is derived from an EMBL/GenBank/DDBJ whole genome shotgun (WGS) entry which is preliminary data.</text>
</comment>
<accession>A0A0M9AKA3</accession>
<organism evidence="1 3">
    <name type="scientific">Haloarcula rubripromontorii</name>
    <dbReference type="NCBI Taxonomy" id="1705562"/>
    <lineage>
        <taxon>Archaea</taxon>
        <taxon>Methanobacteriati</taxon>
        <taxon>Methanobacteriota</taxon>
        <taxon>Stenosarchaea group</taxon>
        <taxon>Halobacteria</taxon>
        <taxon>Halobacteriales</taxon>
        <taxon>Haloarculaceae</taxon>
        <taxon>Haloarcula</taxon>
    </lineage>
</organism>
<protein>
    <submittedName>
        <fullName evidence="2">DUF429 domain-containing protein</fullName>
    </submittedName>
</protein>
<evidence type="ECO:0000313" key="1">
    <source>
        <dbReference type="EMBL" id="KOX93759.1"/>
    </source>
</evidence>
<reference evidence="1 3" key="1">
    <citation type="submission" date="2015-08" db="EMBL/GenBank/DDBJ databases">
        <title>Genomes of Isolates from Cabo Rojo, PR.</title>
        <authorList>
            <person name="Sanchez-Nieves R.L."/>
            <person name="Montalvo-Rodriguez R."/>
        </authorList>
    </citation>
    <scope>NUCLEOTIDE SEQUENCE [LARGE SCALE GENOMIC DNA]</scope>
    <source>
        <strain evidence="1 3">SL3</strain>
    </source>
</reference>
<dbReference type="RefSeq" id="WP_053967447.1">
    <property type="nucleotide sequence ID" value="NZ_JAWJXX010000016.1"/>
</dbReference>
<dbReference type="OrthoDB" id="137783at2157"/>
<dbReference type="AlphaFoldDB" id="A0A0M9AKA3"/>
<sequence>MSERVLGADFSGAAAAGDALWVTEAIPTDEGLEIQRCYRGTDEWGRDREAAHAGLVDRITDDDVSTVGLDFPFSLPQALLDAQCGGTWSGFVDWLASGSGPTDPGSLSEACRHTAEMATGSRDLRRETDFRRGALCPYTNRTRSMTFYGVRDVLGKLRADDDTAVVPMQGWDADTLVAEVYPAATFGWLGCYREGYKNVDDPRQRREANVAAVEACSVTVDDHRDTYLGNHDALDSLAAVVSAGRLADGARPPAAGPQSEGCIYV</sequence>
<dbReference type="EMBL" id="WOWB01000001">
    <property type="protein sequence ID" value="NLV05658.1"/>
    <property type="molecule type" value="Genomic_DNA"/>
</dbReference>
<reference evidence="2" key="2">
    <citation type="submission" date="2019-12" db="EMBL/GenBank/DDBJ databases">
        <title>The whole-genome sequencing of Haloarcula japonica strain pws8.</title>
        <authorList>
            <person name="Verma D.K."/>
            <person name="Gopal K."/>
            <person name="Prasad E.S."/>
        </authorList>
    </citation>
    <scope>NUCLEOTIDE SEQUENCE</scope>
    <source>
        <strain evidence="2">Pws8</strain>
    </source>
</reference>
<gene>
    <name evidence="1" type="ORF">AMS69_07505</name>
    <name evidence="2" type="ORF">GOC83_05845</name>
</gene>
<name>A0A0M9AKA3_9EURY</name>
<dbReference type="EMBL" id="LIUF01000002">
    <property type="protein sequence ID" value="KOX93759.1"/>
    <property type="molecule type" value="Genomic_DNA"/>
</dbReference>
<dbReference type="PATRIC" id="fig|1705562.3.peg.2569"/>
<dbReference type="Proteomes" id="UP000610611">
    <property type="component" value="Unassembled WGS sequence"/>
</dbReference>
<proteinExistence type="predicted"/>
<evidence type="ECO:0000313" key="3">
    <source>
        <dbReference type="Proteomes" id="UP000037729"/>
    </source>
</evidence>
<keyword evidence="3" id="KW-1185">Reference proteome</keyword>
<dbReference type="STRING" id="1705562.AMS69_07505"/>